<protein>
    <submittedName>
        <fullName evidence="1">Uncharacterized protein</fullName>
    </submittedName>
</protein>
<dbReference type="AlphaFoldDB" id="A0A367EMT9"/>
<keyword evidence="2" id="KW-1185">Reference proteome</keyword>
<organism evidence="1 2">
    <name type="scientific">Sphaerisporangium album</name>
    <dbReference type="NCBI Taxonomy" id="509200"/>
    <lineage>
        <taxon>Bacteria</taxon>
        <taxon>Bacillati</taxon>
        <taxon>Actinomycetota</taxon>
        <taxon>Actinomycetes</taxon>
        <taxon>Streptosporangiales</taxon>
        <taxon>Streptosporangiaceae</taxon>
        <taxon>Sphaerisporangium</taxon>
    </lineage>
</organism>
<gene>
    <name evidence="1" type="ORF">DQ384_38015</name>
</gene>
<reference evidence="1 2" key="1">
    <citation type="submission" date="2018-06" db="EMBL/GenBank/DDBJ databases">
        <title>Sphaerisporangium craniellae sp. nov., isolated from a marine sponge in the South China Sea.</title>
        <authorList>
            <person name="Li L."/>
        </authorList>
    </citation>
    <scope>NUCLEOTIDE SEQUENCE [LARGE SCALE GENOMIC DNA]</scope>
    <source>
        <strain evidence="1 2">CCTCC AA 208026</strain>
    </source>
</reference>
<evidence type="ECO:0000313" key="2">
    <source>
        <dbReference type="Proteomes" id="UP000253094"/>
    </source>
</evidence>
<accession>A0A367EMT9</accession>
<dbReference type="OrthoDB" id="9894281at2"/>
<dbReference type="Proteomes" id="UP000253094">
    <property type="component" value="Unassembled WGS sequence"/>
</dbReference>
<dbReference type="RefSeq" id="WP_114033734.1">
    <property type="nucleotide sequence ID" value="NZ_QOIL01000034.1"/>
</dbReference>
<proteinExistence type="predicted"/>
<evidence type="ECO:0000313" key="1">
    <source>
        <dbReference type="EMBL" id="RCG19079.1"/>
    </source>
</evidence>
<name>A0A367EMT9_9ACTN</name>
<sequence length="158" mass="17043">MSNRPLIAIPLPADLGHVAALLGAAAEVWQTAHGLTLTTDQLRQEEAVWGPVLALYPPAGESSWTVRITFAWTGPRQALERLGEIGTLEHLEGDEHAWTLTLSGDLGPGTDEERAGRAAWVAQDALEAQLGEALGEDADPARFFTHRSTEHLQADRHG</sequence>
<comment type="caution">
    <text evidence="1">The sequence shown here is derived from an EMBL/GenBank/DDBJ whole genome shotgun (WGS) entry which is preliminary data.</text>
</comment>
<dbReference type="EMBL" id="QOIL01000034">
    <property type="protein sequence ID" value="RCG19079.1"/>
    <property type="molecule type" value="Genomic_DNA"/>
</dbReference>